<dbReference type="OrthoDB" id="372044at2157"/>
<evidence type="ECO:0000256" key="3">
    <source>
        <dbReference type="ARBA" id="ARBA00022730"/>
    </source>
</evidence>
<sequence length="183" mass="20160">MSESQNEAEGEFHEMREPTVEKVVVHMGVGTGGRELANAEEILEEITGQQTVRTQAKRTKPEFGIRQGDPIGAKVTLREETAREFLETALDIADIAGGQFDQTGNVSFGIEEHTEFPGQEYDPNIGIFGMDVTVNLVRPGYRVKKRDIASRGIPSNHRLDAPAAIAYLNEEFDAGIGQEETNE</sequence>
<evidence type="ECO:0000256" key="6">
    <source>
        <dbReference type="ARBA" id="ARBA00023274"/>
    </source>
</evidence>
<proteinExistence type="inferred from homology"/>
<keyword evidence="6 7" id="KW-0687">Ribonucleoprotein</keyword>
<keyword evidence="5 7" id="KW-0689">Ribosomal protein</keyword>
<keyword evidence="2 7" id="KW-0820">tRNA-binding</keyword>
<dbReference type="InterPro" id="IPR057266">
    <property type="entry name" value="Ribosomal_uL5_euk/arc-type"/>
</dbReference>
<dbReference type="InterPro" id="IPR022804">
    <property type="entry name" value="Ribosomal_uL5_arc"/>
</dbReference>
<keyword evidence="12" id="KW-1185">Reference proteome</keyword>
<dbReference type="GO" id="GO:1990904">
    <property type="term" value="C:ribonucleoprotein complex"/>
    <property type="evidence" value="ECO:0007669"/>
    <property type="project" value="UniProtKB-KW"/>
</dbReference>
<dbReference type="FunFam" id="3.30.1440.10:FF:000002">
    <property type="entry name" value="60S ribosomal protein L11"/>
    <property type="match status" value="1"/>
</dbReference>
<dbReference type="HAMAP" id="MF_01333_A">
    <property type="entry name" value="Ribosomal_uL5_A"/>
    <property type="match status" value="1"/>
</dbReference>
<evidence type="ECO:0000256" key="2">
    <source>
        <dbReference type="ARBA" id="ARBA00022555"/>
    </source>
</evidence>
<accession>A0A151AF42</accession>
<gene>
    <name evidence="7 11" type="primary">rpl5</name>
    <name evidence="11" type="ORF">HAPAU_13770</name>
</gene>
<feature type="domain" description="Large ribosomal subunit protein uL5 C-terminal" evidence="10">
    <location>
        <begin position="70"/>
        <end position="141"/>
    </location>
</feature>
<evidence type="ECO:0000313" key="12">
    <source>
        <dbReference type="Proteomes" id="UP000075321"/>
    </source>
</evidence>
<dbReference type="InterPro" id="IPR031309">
    <property type="entry name" value="Ribosomal_uL5_C"/>
</dbReference>
<evidence type="ECO:0000256" key="7">
    <source>
        <dbReference type="HAMAP-Rule" id="MF_01333"/>
    </source>
</evidence>
<dbReference type="GO" id="GO:0003735">
    <property type="term" value="F:structural constituent of ribosome"/>
    <property type="evidence" value="ECO:0007669"/>
    <property type="project" value="InterPro"/>
</dbReference>
<keyword evidence="4 7" id="KW-0694">RNA-binding</keyword>
<feature type="domain" description="Large ribosomal subunit protein uL5 N-terminal" evidence="9">
    <location>
        <begin position="14"/>
        <end position="66"/>
    </location>
</feature>
<dbReference type="GO" id="GO:0019843">
    <property type="term" value="F:rRNA binding"/>
    <property type="evidence" value="ECO:0007669"/>
    <property type="project" value="UniProtKB-UniRule"/>
</dbReference>
<dbReference type="InterPro" id="IPR020929">
    <property type="entry name" value="Ribosomal_uL5_CS"/>
</dbReference>
<dbReference type="Pfam" id="PF00281">
    <property type="entry name" value="Ribosomal_L5"/>
    <property type="match status" value="1"/>
</dbReference>
<reference evidence="11 12" key="1">
    <citation type="submission" date="2016-02" db="EMBL/GenBank/DDBJ databases">
        <title>Genome sequence of Halalkalicoccus paucihalophilus DSM 24557.</title>
        <authorList>
            <person name="Poehlein A."/>
            <person name="Daniel R."/>
        </authorList>
    </citation>
    <scope>NUCLEOTIDE SEQUENCE [LARGE SCALE GENOMIC DNA]</scope>
    <source>
        <strain evidence="11 12">DSM 24557</strain>
    </source>
</reference>
<evidence type="ECO:0000256" key="4">
    <source>
        <dbReference type="ARBA" id="ARBA00022884"/>
    </source>
</evidence>
<dbReference type="InterPro" id="IPR031310">
    <property type="entry name" value="Ribosomal_uL5_N"/>
</dbReference>
<evidence type="ECO:0000256" key="1">
    <source>
        <dbReference type="ARBA" id="ARBA00008553"/>
    </source>
</evidence>
<dbReference type="EMBL" id="LTAZ01000004">
    <property type="protein sequence ID" value="KYH26281.1"/>
    <property type="molecule type" value="Genomic_DNA"/>
</dbReference>
<evidence type="ECO:0000259" key="10">
    <source>
        <dbReference type="Pfam" id="PF00673"/>
    </source>
</evidence>
<evidence type="ECO:0000256" key="5">
    <source>
        <dbReference type="ARBA" id="ARBA00022980"/>
    </source>
</evidence>
<dbReference type="Gene3D" id="3.30.1440.10">
    <property type="match status" value="1"/>
</dbReference>
<evidence type="ECO:0000259" key="9">
    <source>
        <dbReference type="Pfam" id="PF00281"/>
    </source>
</evidence>
<dbReference type="GO" id="GO:0000049">
    <property type="term" value="F:tRNA binding"/>
    <property type="evidence" value="ECO:0007669"/>
    <property type="project" value="UniProtKB-UniRule"/>
</dbReference>
<dbReference type="GO" id="GO:0006412">
    <property type="term" value="P:translation"/>
    <property type="evidence" value="ECO:0007669"/>
    <property type="project" value="UniProtKB-UniRule"/>
</dbReference>
<comment type="caution">
    <text evidence="11">The sequence shown here is derived from an EMBL/GenBank/DDBJ whole genome shotgun (WGS) entry which is preliminary data.</text>
</comment>
<organism evidence="11 12">
    <name type="scientific">Halalkalicoccus paucihalophilus</name>
    <dbReference type="NCBI Taxonomy" id="1008153"/>
    <lineage>
        <taxon>Archaea</taxon>
        <taxon>Methanobacteriati</taxon>
        <taxon>Methanobacteriota</taxon>
        <taxon>Stenosarchaea group</taxon>
        <taxon>Halobacteria</taxon>
        <taxon>Halobacteriales</taxon>
        <taxon>Halococcaceae</taxon>
        <taxon>Halalkalicoccus</taxon>
    </lineage>
</organism>
<comment type="similarity">
    <text evidence="1 7 8">Belongs to the universal ribosomal protein uL5 family.</text>
</comment>
<dbReference type="Pfam" id="PF00673">
    <property type="entry name" value="Ribosomal_L5_C"/>
    <property type="match status" value="1"/>
</dbReference>
<dbReference type="PIRSF" id="PIRSF002161">
    <property type="entry name" value="Ribosomal_L5"/>
    <property type="match status" value="1"/>
</dbReference>
<dbReference type="PANTHER" id="PTHR11994">
    <property type="entry name" value="60S RIBOSOMAL PROTEIN L11-RELATED"/>
    <property type="match status" value="1"/>
</dbReference>
<dbReference type="PROSITE" id="PS00358">
    <property type="entry name" value="RIBOSOMAL_L5"/>
    <property type="match status" value="1"/>
</dbReference>
<name>A0A151AF42_9EURY</name>
<dbReference type="AlphaFoldDB" id="A0A151AF42"/>
<dbReference type="NCBIfam" id="NF003258">
    <property type="entry name" value="PRK04219.1"/>
    <property type="match status" value="1"/>
</dbReference>
<dbReference type="SUPFAM" id="SSF55282">
    <property type="entry name" value="RL5-like"/>
    <property type="match status" value="1"/>
</dbReference>
<evidence type="ECO:0000313" key="11">
    <source>
        <dbReference type="EMBL" id="KYH26281.1"/>
    </source>
</evidence>
<dbReference type="InterPro" id="IPR022803">
    <property type="entry name" value="Ribosomal_uL5_dom_sf"/>
</dbReference>
<dbReference type="PATRIC" id="fig|1008153.3.peg.1387"/>
<dbReference type="Proteomes" id="UP000075321">
    <property type="component" value="Unassembled WGS sequence"/>
</dbReference>
<dbReference type="RefSeq" id="WP_066380876.1">
    <property type="nucleotide sequence ID" value="NZ_LTAZ01000004.1"/>
</dbReference>
<protein>
    <recommendedName>
        <fullName evidence="7">Large ribosomal subunit protein uL5</fullName>
    </recommendedName>
</protein>
<keyword evidence="3 7" id="KW-0699">rRNA-binding</keyword>
<comment type="function">
    <text evidence="7">This is 1 of the proteins that bind and probably mediate the attachment of the 5S RNA into the large ribosomal subunit, where it forms part of the central protuberance. In the 70S ribosome it contacts protein S13 of the 30S subunit (bridge B1b), connecting the 2 subunits; this bridge is implicated in subunit movement. May contact the P site tRNA; the 5S rRNA and some of its associated proteins might help stabilize positioning of ribosome-bound tRNAs.</text>
</comment>
<evidence type="ECO:0000256" key="8">
    <source>
        <dbReference type="RuleBase" id="RU003930"/>
    </source>
</evidence>
<comment type="subunit">
    <text evidence="7">Part of the 50S ribosomal subunit; contacts the 5S rRNA and probably tRNA. Forms a bridge to the 30S subunit in the 70S ribosome.</text>
</comment>
<dbReference type="GO" id="GO:0005840">
    <property type="term" value="C:ribosome"/>
    <property type="evidence" value="ECO:0007669"/>
    <property type="project" value="UniProtKB-KW"/>
</dbReference>
<dbReference type="InterPro" id="IPR002132">
    <property type="entry name" value="Ribosomal_uL5"/>
</dbReference>